<dbReference type="InterPro" id="IPR047640">
    <property type="entry name" value="RpiR-like"/>
</dbReference>
<dbReference type="GO" id="GO:1901135">
    <property type="term" value="P:carbohydrate derivative metabolic process"/>
    <property type="evidence" value="ECO:0007669"/>
    <property type="project" value="InterPro"/>
</dbReference>
<dbReference type="Pfam" id="PF01418">
    <property type="entry name" value="HTH_6"/>
    <property type="match status" value="1"/>
</dbReference>
<dbReference type="KEGG" id="thl:TEH_20350"/>
<dbReference type="GO" id="GO:0003677">
    <property type="term" value="F:DNA binding"/>
    <property type="evidence" value="ECO:0007669"/>
    <property type="project" value="UniProtKB-KW"/>
</dbReference>
<keyword evidence="2" id="KW-0238">DNA-binding</keyword>
<dbReference type="PANTHER" id="PTHR30514">
    <property type="entry name" value="GLUCOKINASE"/>
    <property type="match status" value="1"/>
</dbReference>
<dbReference type="InterPro" id="IPR046348">
    <property type="entry name" value="SIS_dom_sf"/>
</dbReference>
<gene>
    <name evidence="6" type="ordered locus">TEH_20350</name>
</gene>
<evidence type="ECO:0000313" key="7">
    <source>
        <dbReference type="Proteomes" id="UP000002663"/>
    </source>
</evidence>
<protein>
    <submittedName>
        <fullName evidence="6">RpiR family transcriptional regulator</fullName>
    </submittedName>
</protein>
<dbReference type="RefSeq" id="WP_014125402.1">
    <property type="nucleotide sequence ID" value="NC_016052.1"/>
</dbReference>
<dbReference type="InterPro" id="IPR001347">
    <property type="entry name" value="SIS_dom"/>
</dbReference>
<dbReference type="PANTHER" id="PTHR30514:SF10">
    <property type="entry name" value="MURR_RPIR FAMILY TRANSCRIPTIONAL REGULATOR"/>
    <property type="match status" value="1"/>
</dbReference>
<dbReference type="InterPro" id="IPR009057">
    <property type="entry name" value="Homeodomain-like_sf"/>
</dbReference>
<dbReference type="InterPro" id="IPR000281">
    <property type="entry name" value="HTH_RpiR"/>
</dbReference>
<dbReference type="SUPFAM" id="SSF46689">
    <property type="entry name" value="Homeodomain-like"/>
    <property type="match status" value="1"/>
</dbReference>
<keyword evidence="1" id="KW-0805">Transcription regulation</keyword>
<dbReference type="CDD" id="cd05013">
    <property type="entry name" value="SIS_RpiR"/>
    <property type="match status" value="1"/>
</dbReference>
<dbReference type="GO" id="GO:0003700">
    <property type="term" value="F:DNA-binding transcription factor activity"/>
    <property type="evidence" value="ECO:0007669"/>
    <property type="project" value="InterPro"/>
</dbReference>
<dbReference type="InterPro" id="IPR035472">
    <property type="entry name" value="RpiR-like_SIS"/>
</dbReference>
<evidence type="ECO:0000259" key="4">
    <source>
        <dbReference type="PROSITE" id="PS51071"/>
    </source>
</evidence>
<accession>A0AAN1SI71</accession>
<evidence type="ECO:0000256" key="3">
    <source>
        <dbReference type="ARBA" id="ARBA00023163"/>
    </source>
</evidence>
<dbReference type="Gene3D" id="1.10.10.10">
    <property type="entry name" value="Winged helix-like DNA-binding domain superfamily/Winged helix DNA-binding domain"/>
    <property type="match status" value="1"/>
</dbReference>
<dbReference type="Gene3D" id="3.40.50.10490">
    <property type="entry name" value="Glucose-6-phosphate isomerase like protein, domain 1"/>
    <property type="match status" value="1"/>
</dbReference>
<dbReference type="Pfam" id="PF01380">
    <property type="entry name" value="SIS"/>
    <property type="match status" value="1"/>
</dbReference>
<dbReference type="Proteomes" id="UP000002663">
    <property type="component" value="Chromosome"/>
</dbReference>
<dbReference type="AlphaFoldDB" id="A0AAN1SI71"/>
<dbReference type="PROSITE" id="PS51464">
    <property type="entry name" value="SIS"/>
    <property type="match status" value="1"/>
</dbReference>
<evidence type="ECO:0000256" key="2">
    <source>
        <dbReference type="ARBA" id="ARBA00023125"/>
    </source>
</evidence>
<dbReference type="InterPro" id="IPR036388">
    <property type="entry name" value="WH-like_DNA-bd_sf"/>
</dbReference>
<evidence type="ECO:0000256" key="1">
    <source>
        <dbReference type="ARBA" id="ARBA00023015"/>
    </source>
</evidence>
<evidence type="ECO:0000259" key="5">
    <source>
        <dbReference type="PROSITE" id="PS51464"/>
    </source>
</evidence>
<organism evidence="6 7">
    <name type="scientific">Tetragenococcus halophilus (strain DSM 20338 / JCM 20259 / NCIMB 9735 / NBRC 12172)</name>
    <name type="common">Pediococcus halophilus</name>
    <dbReference type="NCBI Taxonomy" id="945021"/>
    <lineage>
        <taxon>Bacteria</taxon>
        <taxon>Bacillati</taxon>
        <taxon>Bacillota</taxon>
        <taxon>Bacilli</taxon>
        <taxon>Lactobacillales</taxon>
        <taxon>Enterococcaceae</taxon>
        <taxon>Tetragenococcus</taxon>
    </lineage>
</organism>
<keyword evidence="3" id="KW-0804">Transcription</keyword>
<dbReference type="GO" id="GO:0097367">
    <property type="term" value="F:carbohydrate derivative binding"/>
    <property type="evidence" value="ECO:0007669"/>
    <property type="project" value="InterPro"/>
</dbReference>
<proteinExistence type="predicted"/>
<feature type="domain" description="HTH rpiR-type" evidence="4">
    <location>
        <begin position="1"/>
        <end position="76"/>
    </location>
</feature>
<dbReference type="EMBL" id="AP012046">
    <property type="protein sequence ID" value="BAK95362.1"/>
    <property type="molecule type" value="Genomic_DNA"/>
</dbReference>
<reference evidence="6 7" key="1">
    <citation type="submission" date="2011-01" db="EMBL/GenBank/DDBJ databases">
        <title>Whole genome sequence of Tetragenococcus halophilus NBRC 12172.</title>
        <authorList>
            <person name="Nakazawa H."/>
            <person name="Omata S."/>
            <person name="Koga C."/>
            <person name="Watanabe Y."/>
            <person name="Katano Y."/>
            <person name="Ito N."/>
            <person name="Tsukatani N."/>
            <person name="Ankai A."/>
            <person name="Oguchi A."/>
            <person name="Fukui S."/>
            <person name="Yashiro I."/>
            <person name="Kamata S."/>
            <person name="Hashimoto Y."/>
            <person name="Yamazaki J."/>
            <person name="Taguchi H."/>
            <person name="Tanaka A."/>
            <person name="Koyama T."/>
            <person name="Ichige A."/>
            <person name="Hanya Y."/>
            <person name="Tanikawa S."/>
            <person name="Yamazaki S."/>
            <person name="Fujita N."/>
        </authorList>
    </citation>
    <scope>NUCLEOTIDE SEQUENCE [LARGE SCALE GENOMIC DNA]</scope>
    <source>
        <strain evidence="7">DSM 20338 / JCM 20259 / NCIMB 9735 / NBRC 12172</strain>
    </source>
</reference>
<dbReference type="PROSITE" id="PS51071">
    <property type="entry name" value="HTH_RPIR"/>
    <property type="match status" value="1"/>
</dbReference>
<feature type="domain" description="SIS" evidence="5">
    <location>
        <begin position="125"/>
        <end position="266"/>
    </location>
</feature>
<evidence type="ECO:0000313" key="6">
    <source>
        <dbReference type="EMBL" id="BAK95362.1"/>
    </source>
</evidence>
<name>A0AAN1SI71_TETHN</name>
<sequence length="292" mass="33819">MLIQEKLSHQANMTEIEKVIADYFLEKPDNLRQNSTRKLGEILFVAPSTITRFCKRLGFTGYNDFKEDYLKEYQYLQSHFKDVNPNRPFEMSDGIWTMANKISQLYTETILDTLSLQNFQILEKAVHLLKNSNKIYVYSTGNHINLANNFKNKMLTVGKSVEVIYRFDLAFYNIDYAKKNDCFILISYSGETNDMLRVLEELKRRELTVLALTSFGDNTLSKSASVVLNISTREKLINNLGNFSSDLSVMYLLDILYAGYFSGDYQKHLAQKNKIAKGYQQFRSSDNPLLKD</sequence>
<dbReference type="SUPFAM" id="SSF53697">
    <property type="entry name" value="SIS domain"/>
    <property type="match status" value="1"/>
</dbReference>